<dbReference type="PANTHER" id="PTHR21525:SF9">
    <property type="entry name" value="CHANNEL_COLICIN DOMAIN-CONTAINING PROTEIN"/>
    <property type="match status" value="1"/>
</dbReference>
<dbReference type="EMBL" id="LR215973">
    <property type="protein sequence ID" value="VFB01842.1"/>
    <property type="molecule type" value="Genomic_DNA"/>
</dbReference>
<evidence type="ECO:0000313" key="4">
    <source>
        <dbReference type="Proteomes" id="UP000290439"/>
    </source>
</evidence>
<feature type="domain" description="Transglycosylase SLT" evidence="2">
    <location>
        <begin position="243"/>
        <end position="324"/>
    </location>
</feature>
<sequence>MPGVVPQVGDARSGGVAAAAGADFGALPAALVGMAAPAMAALTAIAGRYGDGSPSAVTGQGYAPPVVSTGAPTGPLRLGGEMGAQYGLHEGNTSRRVEALGNLNIELERILGDAANSTAHGRAAMSTLIAEVNTALTALGPVADTPEGQQMVMATLGRALQHAGTVLGQGQTNAAVSADRVAALAGRYVRESRPQAPAPRRRRRTRPGRGAAGTGPPRTMPTGQQSQWIDQAMRVLAENGYDTSQIDRSAIAAIIQHESSGNPHAINLWDSNAAAGIPSKGLMQTIDPTFNAYSLPGHRDIWNPVDNIIAGVRYSIDRYGSVSNVPGIASMREGGAYMGY</sequence>
<dbReference type="SUPFAM" id="SSF53955">
    <property type="entry name" value="Lysozyme-like"/>
    <property type="match status" value="1"/>
</dbReference>
<dbReference type="CDD" id="cd13402">
    <property type="entry name" value="LT_TF-like"/>
    <property type="match status" value="1"/>
</dbReference>
<dbReference type="Pfam" id="PF01464">
    <property type="entry name" value="SLT"/>
    <property type="match status" value="1"/>
</dbReference>
<dbReference type="Gene3D" id="1.10.530.10">
    <property type="match status" value="1"/>
</dbReference>
<reference evidence="3 4" key="1">
    <citation type="submission" date="2019-02" db="EMBL/GenBank/DDBJ databases">
        <authorList>
            <consortium name="Pathogen Informatics"/>
        </authorList>
    </citation>
    <scope>NUCLEOTIDE SEQUENCE [LARGE SCALE GENOMIC DNA]</scope>
    <source>
        <strain evidence="3 4">3012STDY6756504</strain>
    </source>
</reference>
<accession>A0A4U8W6Z2</accession>
<dbReference type="PANTHER" id="PTHR21525">
    <property type="entry name" value="MOTILE SPERM PROTEIN"/>
    <property type="match status" value="1"/>
</dbReference>
<protein>
    <submittedName>
        <fullName evidence="3">Phage-related protein</fullName>
    </submittedName>
</protein>
<organism evidence="3 4">
    <name type="scientific">Nocardia cyriacigeorgica</name>
    <dbReference type="NCBI Taxonomy" id="135487"/>
    <lineage>
        <taxon>Bacteria</taxon>
        <taxon>Bacillati</taxon>
        <taxon>Actinomycetota</taxon>
        <taxon>Actinomycetes</taxon>
        <taxon>Mycobacteriales</taxon>
        <taxon>Nocardiaceae</taxon>
        <taxon>Nocardia</taxon>
    </lineage>
</organism>
<evidence type="ECO:0000259" key="2">
    <source>
        <dbReference type="Pfam" id="PF01464"/>
    </source>
</evidence>
<dbReference type="InterPro" id="IPR023346">
    <property type="entry name" value="Lysozyme-like_dom_sf"/>
</dbReference>
<feature type="region of interest" description="Disordered" evidence="1">
    <location>
        <begin position="187"/>
        <end position="225"/>
    </location>
</feature>
<dbReference type="Proteomes" id="UP000290439">
    <property type="component" value="Chromosome"/>
</dbReference>
<dbReference type="Pfam" id="PF10774">
    <property type="entry name" value="DUF4226"/>
    <property type="match status" value="1"/>
</dbReference>
<proteinExistence type="predicted"/>
<name>A0A4U8W6Z2_9NOCA</name>
<dbReference type="AlphaFoldDB" id="A0A4U8W6Z2"/>
<dbReference type="InterPro" id="IPR019710">
    <property type="entry name" value="DUF4226"/>
</dbReference>
<dbReference type="InterPro" id="IPR008258">
    <property type="entry name" value="Transglycosylase_SLT_dom_1"/>
</dbReference>
<evidence type="ECO:0000256" key="1">
    <source>
        <dbReference type="SAM" id="MobiDB-lite"/>
    </source>
</evidence>
<gene>
    <name evidence="3" type="primary">yqbO_3</name>
    <name evidence="3" type="ORF">NCTC10797_05672</name>
</gene>
<evidence type="ECO:0000313" key="3">
    <source>
        <dbReference type="EMBL" id="VFB01842.1"/>
    </source>
</evidence>